<dbReference type="AlphaFoldDB" id="A0A316EK94"/>
<dbReference type="InterPro" id="IPR051265">
    <property type="entry name" value="HIBADH-related_NP60_sf"/>
</dbReference>
<evidence type="ECO:0000313" key="4">
    <source>
        <dbReference type="Proteomes" id="UP000245697"/>
    </source>
</evidence>
<dbReference type="Gene3D" id="1.10.1040.10">
    <property type="entry name" value="N-(1-d-carboxylethyl)-l-norvaline Dehydrogenase, domain 2"/>
    <property type="match status" value="1"/>
</dbReference>
<keyword evidence="4" id="KW-1185">Reference proteome</keyword>
<dbReference type="PANTHER" id="PTHR43580:SF2">
    <property type="entry name" value="CYTOKINE-LIKE NUCLEAR FACTOR N-PAC"/>
    <property type="match status" value="1"/>
</dbReference>
<dbReference type="InterPro" id="IPR008927">
    <property type="entry name" value="6-PGluconate_DH-like_C_sf"/>
</dbReference>
<dbReference type="GO" id="GO:0050661">
    <property type="term" value="F:NADP binding"/>
    <property type="evidence" value="ECO:0007669"/>
    <property type="project" value="InterPro"/>
</dbReference>
<dbReference type="InterPro" id="IPR006115">
    <property type="entry name" value="6PGDH_NADP-bd"/>
</dbReference>
<reference evidence="3 4" key="1">
    <citation type="submission" date="2018-05" db="EMBL/GenBank/DDBJ databases">
        <title>Genomic Encyclopedia of Archaeal and Bacterial Type Strains, Phase II (KMG-II): from individual species to whole genera.</title>
        <authorList>
            <person name="Goeker M."/>
        </authorList>
    </citation>
    <scope>NUCLEOTIDE SEQUENCE [LARGE SCALE GENOMIC DNA]</scope>
    <source>
        <strain evidence="3 4">DSM 45184</strain>
    </source>
</reference>
<dbReference type="RefSeq" id="WP_109602300.1">
    <property type="nucleotide sequence ID" value="NZ_BONA01000091.1"/>
</dbReference>
<comment type="caution">
    <text evidence="3">The sequence shown here is derived from an EMBL/GenBank/DDBJ whole genome shotgun (WGS) entry which is preliminary data.</text>
</comment>
<dbReference type="Proteomes" id="UP000245697">
    <property type="component" value="Unassembled WGS sequence"/>
</dbReference>
<feature type="domain" description="Phosphogluconate dehydrogenase NAD-binding putative C-terminal" evidence="2">
    <location>
        <begin position="196"/>
        <end position="258"/>
    </location>
</feature>
<dbReference type="SUPFAM" id="SSF48179">
    <property type="entry name" value="6-phosphogluconate dehydrogenase C-terminal domain-like"/>
    <property type="match status" value="1"/>
</dbReference>
<dbReference type="Pfam" id="PF09130">
    <property type="entry name" value="DUF1932"/>
    <property type="match status" value="1"/>
</dbReference>
<dbReference type="InterPro" id="IPR036291">
    <property type="entry name" value="NAD(P)-bd_dom_sf"/>
</dbReference>
<protein>
    <submittedName>
        <fullName evidence="3">3-hydroxyisobutyrate dehydrogenase-like beta-hydroxyacid dehydrogenase</fullName>
    </submittedName>
</protein>
<feature type="domain" description="6-phosphogluconate dehydrogenase NADP-binding" evidence="1">
    <location>
        <begin position="4"/>
        <end position="145"/>
    </location>
</feature>
<dbReference type="SUPFAM" id="SSF51735">
    <property type="entry name" value="NAD(P)-binding Rossmann-fold domains"/>
    <property type="match status" value="1"/>
</dbReference>
<dbReference type="EMBL" id="QGGR01000035">
    <property type="protein sequence ID" value="PWK31013.1"/>
    <property type="molecule type" value="Genomic_DNA"/>
</dbReference>
<dbReference type="Pfam" id="PF03446">
    <property type="entry name" value="NAD_binding_2"/>
    <property type="match status" value="1"/>
</dbReference>
<dbReference type="InterPro" id="IPR013328">
    <property type="entry name" value="6PGD_dom2"/>
</dbReference>
<proteinExistence type="predicted"/>
<accession>A0A316EK94</accession>
<evidence type="ECO:0000259" key="1">
    <source>
        <dbReference type="Pfam" id="PF03446"/>
    </source>
</evidence>
<gene>
    <name evidence="3" type="ORF">BC793_13510</name>
</gene>
<dbReference type="OrthoDB" id="1271986at2"/>
<dbReference type="InterPro" id="IPR015814">
    <property type="entry name" value="Pgluconate_DH_NAD-bd_C"/>
</dbReference>
<evidence type="ECO:0000259" key="2">
    <source>
        <dbReference type="Pfam" id="PF09130"/>
    </source>
</evidence>
<dbReference type="Gene3D" id="3.40.50.720">
    <property type="entry name" value="NAD(P)-binding Rossmann-like Domain"/>
    <property type="match status" value="1"/>
</dbReference>
<evidence type="ECO:0000313" key="3">
    <source>
        <dbReference type="EMBL" id="PWK31013.1"/>
    </source>
</evidence>
<name>A0A316EK94_9ACTN</name>
<sequence>MKIVGLVGAGHMGSGLGWALREGGHDVVTSVAGRSGRTVGLAREAGLRLLPRPVDVLAQADVILVVTPPGAALDAAREIAGLAAAPEVAARGTGRPLVADLNAVSPETATAAADLITGAGLDFVDGSISGPPPTVRPGARLYLSGPRAGEVAGLRWTHAHPVVVGDRAGAASAVKMSTASVYKGLVGLMAQAMRAAAAHGVLEPVMADLGDGFVTPYEVALASTKAHRYVAEMREIARSQAAAGLTPSLFEAFAEVWSDIAGRPLADGDPETVARGITADEVAGRLG</sequence>
<organism evidence="3 4">
    <name type="scientific">Actinoplanes xinjiangensis</name>
    <dbReference type="NCBI Taxonomy" id="512350"/>
    <lineage>
        <taxon>Bacteria</taxon>
        <taxon>Bacillati</taxon>
        <taxon>Actinomycetota</taxon>
        <taxon>Actinomycetes</taxon>
        <taxon>Micromonosporales</taxon>
        <taxon>Micromonosporaceae</taxon>
        <taxon>Actinoplanes</taxon>
    </lineage>
</organism>
<dbReference type="PANTHER" id="PTHR43580">
    <property type="entry name" value="OXIDOREDUCTASE GLYR1-RELATED"/>
    <property type="match status" value="1"/>
</dbReference>